<protein>
    <recommendedName>
        <fullName evidence="12">Porin</fullName>
    </recommendedName>
</protein>
<comment type="function">
    <text evidence="1 12">Forms passive diffusion pores that allow small molecular weight hydrophilic materials across the outer membrane.</text>
</comment>
<gene>
    <name evidence="13" type="ORF">ACFO1V_07840</name>
</gene>
<dbReference type="EMBL" id="JBHSEL010000052">
    <property type="protein sequence ID" value="MFC4625130.1"/>
    <property type="molecule type" value="Genomic_DNA"/>
</dbReference>
<evidence type="ECO:0000256" key="4">
    <source>
        <dbReference type="ARBA" id="ARBA00022448"/>
    </source>
</evidence>
<evidence type="ECO:0000256" key="12">
    <source>
        <dbReference type="RuleBase" id="RU364005"/>
    </source>
</evidence>
<evidence type="ECO:0000256" key="10">
    <source>
        <dbReference type="ARBA" id="ARBA00023136"/>
    </source>
</evidence>
<evidence type="ECO:0000256" key="3">
    <source>
        <dbReference type="ARBA" id="ARBA00009521"/>
    </source>
</evidence>
<dbReference type="Proteomes" id="UP001596042">
    <property type="component" value="Unassembled WGS sequence"/>
</dbReference>
<evidence type="ECO:0000256" key="1">
    <source>
        <dbReference type="ARBA" id="ARBA00003101"/>
    </source>
</evidence>
<keyword evidence="10 12" id="KW-0472">Membrane</keyword>
<organism evidence="13 14">
    <name type="scientific">Daeguia caeni</name>
    <dbReference type="NCBI Taxonomy" id="439612"/>
    <lineage>
        <taxon>Bacteria</taxon>
        <taxon>Pseudomonadati</taxon>
        <taxon>Pseudomonadota</taxon>
        <taxon>Alphaproteobacteria</taxon>
        <taxon>Hyphomicrobiales</taxon>
        <taxon>Brucellaceae</taxon>
        <taxon>Daeguia</taxon>
    </lineage>
</organism>
<comment type="caution">
    <text evidence="13">The sequence shown here is derived from an EMBL/GenBank/DDBJ whole genome shotgun (WGS) entry which is preliminary data.</text>
</comment>
<dbReference type="Pfam" id="PF02530">
    <property type="entry name" value="Porin_2"/>
    <property type="match status" value="1"/>
</dbReference>
<feature type="signal peptide" evidence="12">
    <location>
        <begin position="1"/>
        <end position="22"/>
    </location>
</feature>
<evidence type="ECO:0000313" key="14">
    <source>
        <dbReference type="Proteomes" id="UP001596042"/>
    </source>
</evidence>
<evidence type="ECO:0000256" key="7">
    <source>
        <dbReference type="ARBA" id="ARBA00022729"/>
    </source>
</evidence>
<evidence type="ECO:0000256" key="6">
    <source>
        <dbReference type="ARBA" id="ARBA00022692"/>
    </source>
</evidence>
<keyword evidence="5 12" id="KW-1134">Transmembrane beta strand</keyword>
<keyword evidence="11 12" id="KW-0998">Cell outer membrane</keyword>
<keyword evidence="9 12" id="KW-0626">Porin</keyword>
<evidence type="ECO:0000256" key="11">
    <source>
        <dbReference type="ARBA" id="ARBA00023237"/>
    </source>
</evidence>
<evidence type="ECO:0000256" key="2">
    <source>
        <dbReference type="ARBA" id="ARBA00004571"/>
    </source>
</evidence>
<evidence type="ECO:0000256" key="9">
    <source>
        <dbReference type="ARBA" id="ARBA00023114"/>
    </source>
</evidence>
<keyword evidence="8 12" id="KW-0406">Ion transport</keyword>
<reference evidence="14" key="1">
    <citation type="journal article" date="2019" name="Int. J. Syst. Evol. Microbiol.">
        <title>The Global Catalogue of Microorganisms (GCM) 10K type strain sequencing project: providing services to taxonomists for standard genome sequencing and annotation.</title>
        <authorList>
            <consortium name="The Broad Institute Genomics Platform"/>
            <consortium name="The Broad Institute Genome Sequencing Center for Infectious Disease"/>
            <person name="Wu L."/>
            <person name="Ma J."/>
        </authorList>
    </citation>
    <scope>NUCLEOTIDE SEQUENCE [LARGE SCALE GENOMIC DNA]</scope>
    <source>
        <strain evidence="14">CGMCC 1.15731</strain>
    </source>
</reference>
<evidence type="ECO:0000256" key="8">
    <source>
        <dbReference type="ARBA" id="ARBA00023065"/>
    </source>
</evidence>
<feature type="chain" id="PRO_5044985709" description="Porin" evidence="12">
    <location>
        <begin position="23"/>
        <end position="338"/>
    </location>
</feature>
<accession>A0ABV9H830</accession>
<dbReference type="InterPro" id="IPR003684">
    <property type="entry name" value="Porin_alphabac"/>
</dbReference>
<dbReference type="RefSeq" id="WP_374831681.1">
    <property type="nucleotide sequence ID" value="NZ_JBHEEZ010000010.1"/>
</dbReference>
<name>A0ABV9H830_9HYPH</name>
<proteinExistence type="inferred from homology"/>
<keyword evidence="4 12" id="KW-0813">Transport</keyword>
<evidence type="ECO:0000313" key="13">
    <source>
        <dbReference type="EMBL" id="MFC4625130.1"/>
    </source>
</evidence>
<dbReference type="SUPFAM" id="SSF56935">
    <property type="entry name" value="Porins"/>
    <property type="match status" value="1"/>
</dbReference>
<comment type="domain">
    <text evidence="12">Consists of 16-stranded beta-barrel sheets, with large surface-exposed loops, that form a transmembrane pore at the center of each barrel. The pore is partially ocluded by a peptide loop that folds into the pore lumen.</text>
</comment>
<comment type="similarity">
    <text evidence="3 12">Belongs to the alphaproteobacteria porin family.</text>
</comment>
<evidence type="ECO:0000256" key="5">
    <source>
        <dbReference type="ARBA" id="ARBA00022452"/>
    </source>
</evidence>
<keyword evidence="6 12" id="KW-0812">Transmembrane</keyword>
<comment type="subcellular location">
    <subcellularLocation>
        <location evidence="2 12">Cell outer membrane</location>
        <topology evidence="2 12">Multi-pass membrane protein</topology>
    </subcellularLocation>
</comment>
<keyword evidence="7 12" id="KW-0732">Signal</keyword>
<keyword evidence="14" id="KW-1185">Reference proteome</keyword>
<sequence length="338" mass="36977">MKKYTAFLGLGASLLVASNAFASDAVLVPDHAENYVRVCDAYGSGFFYIPGTETCMKLSGYVRTTIQGGTNAYSGVPYGSWQFSNRFALKIETASETELGPLKVQTEIHFNYKEHKNDEEYAYITLGGFLVGYAPTAFTNYIDLGNVVMDDVVSQGAFSQTGQISYTYTNPNGFTGVIALEQGSGDYVIDGYVPFVVGSAQYSQDWGSVATSVAYDSVIEGWAGQLNAIINVTDKFSVWVVGGYANKETSNQAYGSWGGNWAVWGGAAYQFVETTSFNIQAATEEWGMVSVTANLVYEPVKNLQVTPEVTWTRFADNGHYTYEERNAVQGLLRVKRSF</sequence>